<dbReference type="GO" id="GO:0005737">
    <property type="term" value="C:cytoplasm"/>
    <property type="evidence" value="ECO:0007669"/>
    <property type="project" value="InterPro"/>
</dbReference>
<keyword evidence="1" id="KW-0343">GTPase activation</keyword>
<dbReference type="Pfam" id="PF03114">
    <property type="entry name" value="BAR"/>
    <property type="match status" value="1"/>
</dbReference>
<dbReference type="GO" id="GO:0005096">
    <property type="term" value="F:GTPase activator activity"/>
    <property type="evidence" value="ECO:0007669"/>
    <property type="project" value="UniProtKB-KW"/>
</dbReference>
<feature type="domain" description="BAR" evidence="2">
    <location>
        <begin position="95"/>
        <end position="143"/>
    </location>
</feature>
<name>A0A8D1M831_PIG</name>
<dbReference type="Gene3D" id="1.20.1270.60">
    <property type="entry name" value="Arfaptin homology (AH) domain/BAR domain"/>
    <property type="match status" value="1"/>
</dbReference>
<dbReference type="InterPro" id="IPR004148">
    <property type="entry name" value="BAR_dom"/>
</dbReference>
<dbReference type="Proteomes" id="UP000694571">
    <property type="component" value="Unplaced"/>
</dbReference>
<evidence type="ECO:0000256" key="1">
    <source>
        <dbReference type="ARBA" id="ARBA00022468"/>
    </source>
</evidence>
<dbReference type="AlphaFoldDB" id="A0A8D1M831"/>
<dbReference type="PANTHER" id="PTHR14130">
    <property type="entry name" value="3BP-1 RELATED RHOGAP"/>
    <property type="match status" value="1"/>
</dbReference>
<evidence type="ECO:0000313" key="4">
    <source>
        <dbReference type="Proteomes" id="UP000694571"/>
    </source>
</evidence>
<accession>A0A8D1M831</accession>
<sequence>MCGDGRSVFAVLSPGSSLEQETLGSILFIVFLLEYWFLEVPVNSSTVFVFSCWKQLLFVALFFSSLYTWREYTEYETIFLVLFQRTDLPLNFLFRAEKTEVLSEDLLQVEKRLELVKQVSHSTHKKLTACLQGQQGAEADKRSVSNYL</sequence>
<reference evidence="3" key="1">
    <citation type="submission" date="2025-08" db="UniProtKB">
        <authorList>
            <consortium name="Ensembl"/>
        </authorList>
    </citation>
    <scope>IDENTIFICATION</scope>
</reference>
<organism evidence="3 4">
    <name type="scientific">Sus scrofa</name>
    <name type="common">Pig</name>
    <dbReference type="NCBI Taxonomy" id="9823"/>
    <lineage>
        <taxon>Eukaryota</taxon>
        <taxon>Metazoa</taxon>
        <taxon>Chordata</taxon>
        <taxon>Craniata</taxon>
        <taxon>Vertebrata</taxon>
        <taxon>Euteleostomi</taxon>
        <taxon>Mammalia</taxon>
        <taxon>Eutheria</taxon>
        <taxon>Laurasiatheria</taxon>
        <taxon>Artiodactyla</taxon>
        <taxon>Suina</taxon>
        <taxon>Suidae</taxon>
        <taxon>Sus</taxon>
    </lineage>
</organism>
<dbReference type="SUPFAM" id="SSF103657">
    <property type="entry name" value="BAR/IMD domain-like"/>
    <property type="match status" value="1"/>
</dbReference>
<protein>
    <recommendedName>
        <fullName evidence="2">BAR domain-containing protein</fullName>
    </recommendedName>
</protein>
<dbReference type="InterPro" id="IPR047165">
    <property type="entry name" value="RHG17/44/SH3BP1-like"/>
</dbReference>
<evidence type="ECO:0000313" key="3">
    <source>
        <dbReference type="Ensembl" id="ENSSSCP00050019339.1"/>
    </source>
</evidence>
<dbReference type="PANTHER" id="PTHR14130:SF13">
    <property type="entry name" value="RHO GTPASE-ACTIVATING PROTEIN 44"/>
    <property type="match status" value="1"/>
</dbReference>
<dbReference type="InterPro" id="IPR027267">
    <property type="entry name" value="AH/BAR_dom_sf"/>
</dbReference>
<proteinExistence type="predicted"/>
<evidence type="ECO:0000259" key="2">
    <source>
        <dbReference type="Pfam" id="PF03114"/>
    </source>
</evidence>
<dbReference type="Ensembl" id="ENSSSCT00050046686.1">
    <property type="protein sequence ID" value="ENSSSCP00050019339.1"/>
    <property type="gene ID" value="ENSSSCG00050034728.1"/>
</dbReference>